<sequence length="242" mass="28627">MRHFSKPVVAFIQNDEAEWHDYPFIKHLSEFVQVVFKHTLPEEMDKEIDGCVLISPNSNKESLLMDHLINDQHVAIIEMAMIHQQENREHFLTKLFSLAHFRSVQETPSIQSLIQFQSENKYLLMAYDQQRQKELGRMVAKGNNRDIHNVYLAYKEVFYKLLGQAPSVGANINVLSHIMGYFSEQLSRDEKEQFLSLLEDYRKRQVPLSDPLKVLNRWVHQYDQKYLLMQTFLQPYPEGLRS</sequence>
<dbReference type="Proteomes" id="UP001235840">
    <property type="component" value="Unassembled WGS sequence"/>
</dbReference>
<accession>A0ABT9VVG4</accession>
<organism evidence="2 3">
    <name type="scientific">Caldalkalibacillus horti</name>
    <dbReference type="NCBI Taxonomy" id="77523"/>
    <lineage>
        <taxon>Bacteria</taxon>
        <taxon>Bacillati</taxon>
        <taxon>Bacillota</taxon>
        <taxon>Bacilli</taxon>
        <taxon>Bacillales</taxon>
        <taxon>Bacillaceae</taxon>
        <taxon>Caldalkalibacillus</taxon>
    </lineage>
</organism>
<evidence type="ECO:0000313" key="2">
    <source>
        <dbReference type="EMBL" id="MDQ0164869.1"/>
    </source>
</evidence>
<protein>
    <submittedName>
        <fullName evidence="2">Uncharacterized protein YbgA (DUF1722 family)</fullName>
    </submittedName>
</protein>
<evidence type="ECO:0000259" key="1">
    <source>
        <dbReference type="Pfam" id="PF08349"/>
    </source>
</evidence>
<dbReference type="PANTHER" id="PTHR30087:SF0">
    <property type="entry name" value="INNER MEMBRANE PROTEIN"/>
    <property type="match status" value="1"/>
</dbReference>
<reference evidence="2 3" key="1">
    <citation type="submission" date="2023-07" db="EMBL/GenBank/DDBJ databases">
        <title>Genomic Encyclopedia of Type Strains, Phase IV (KMG-IV): sequencing the most valuable type-strain genomes for metagenomic binning, comparative biology and taxonomic classification.</title>
        <authorList>
            <person name="Goeker M."/>
        </authorList>
    </citation>
    <scope>NUCLEOTIDE SEQUENCE [LARGE SCALE GENOMIC DNA]</scope>
    <source>
        <strain evidence="2 3">DSM 12751</strain>
    </source>
</reference>
<proteinExistence type="predicted"/>
<keyword evidence="3" id="KW-1185">Reference proteome</keyword>
<dbReference type="PANTHER" id="PTHR30087">
    <property type="entry name" value="INNER MEMBRANE PROTEIN"/>
    <property type="match status" value="1"/>
</dbReference>
<dbReference type="InterPro" id="IPR013560">
    <property type="entry name" value="DUF1722"/>
</dbReference>
<dbReference type="RefSeq" id="WP_307391154.1">
    <property type="nucleotide sequence ID" value="NZ_BAAADK010000010.1"/>
</dbReference>
<gene>
    <name evidence="2" type="ORF">J2S11_000769</name>
</gene>
<dbReference type="EMBL" id="JAUSTY010000003">
    <property type="protein sequence ID" value="MDQ0164869.1"/>
    <property type="molecule type" value="Genomic_DNA"/>
</dbReference>
<feature type="domain" description="DUF1722" evidence="1">
    <location>
        <begin position="121"/>
        <end position="237"/>
    </location>
</feature>
<evidence type="ECO:0000313" key="3">
    <source>
        <dbReference type="Proteomes" id="UP001235840"/>
    </source>
</evidence>
<name>A0ABT9VVG4_9BACI</name>
<comment type="caution">
    <text evidence="2">The sequence shown here is derived from an EMBL/GenBank/DDBJ whole genome shotgun (WGS) entry which is preliminary data.</text>
</comment>
<dbReference type="Pfam" id="PF08349">
    <property type="entry name" value="DUF1722"/>
    <property type="match status" value="1"/>
</dbReference>